<evidence type="ECO:0000256" key="1">
    <source>
        <dbReference type="SAM" id="MobiDB-lite"/>
    </source>
</evidence>
<sequence length="82" mass="9489">MAERVLDELDDSQPTPLRIKSEHAERLAETYDEPLLYLAVELLAANRRKWLHGKPETNGAQQVERHGLTRNQRAWLNDVADQ</sequence>
<comment type="caution">
    <text evidence="2">The sequence shown here is derived from an EMBL/GenBank/DDBJ whole genome shotgun (WGS) entry which is preliminary data.</text>
</comment>
<accession>A0ABD6DBS8</accession>
<evidence type="ECO:0000313" key="2">
    <source>
        <dbReference type="EMBL" id="MFD1643562.1"/>
    </source>
</evidence>
<organism evidence="2 3">
    <name type="scientific">Halohasta litorea</name>
    <dbReference type="NCBI Taxonomy" id="869891"/>
    <lineage>
        <taxon>Archaea</taxon>
        <taxon>Methanobacteriati</taxon>
        <taxon>Methanobacteriota</taxon>
        <taxon>Stenosarchaea group</taxon>
        <taxon>Halobacteria</taxon>
        <taxon>Halobacteriales</taxon>
        <taxon>Haloferacaceae</taxon>
        <taxon>Halohasta</taxon>
    </lineage>
</organism>
<gene>
    <name evidence="2" type="ORF">ACFSBW_16940</name>
</gene>
<name>A0ABD6DBS8_9EURY</name>
<keyword evidence="2" id="KW-0548">Nucleotidyltransferase</keyword>
<dbReference type="EMBL" id="JBHUDM010000006">
    <property type="protein sequence ID" value="MFD1643562.1"/>
    <property type="molecule type" value="Genomic_DNA"/>
</dbReference>
<dbReference type="AlphaFoldDB" id="A0ABD6DBS8"/>
<evidence type="ECO:0000313" key="3">
    <source>
        <dbReference type="Proteomes" id="UP001597052"/>
    </source>
</evidence>
<dbReference type="Proteomes" id="UP001597052">
    <property type="component" value="Unassembled WGS sequence"/>
</dbReference>
<dbReference type="GO" id="GO:0016301">
    <property type="term" value="F:kinase activity"/>
    <property type="evidence" value="ECO:0007669"/>
    <property type="project" value="UniProtKB-KW"/>
</dbReference>
<keyword evidence="2" id="KW-0418">Kinase</keyword>
<reference evidence="2 3" key="1">
    <citation type="journal article" date="2019" name="Int. J. Syst. Evol. Microbiol.">
        <title>The Global Catalogue of Microorganisms (GCM) 10K type strain sequencing project: providing services to taxonomists for standard genome sequencing and annotation.</title>
        <authorList>
            <consortium name="The Broad Institute Genomics Platform"/>
            <consortium name="The Broad Institute Genome Sequencing Center for Infectious Disease"/>
            <person name="Wu L."/>
            <person name="Ma J."/>
        </authorList>
    </citation>
    <scope>NUCLEOTIDE SEQUENCE [LARGE SCALE GENOMIC DNA]</scope>
    <source>
        <strain evidence="2 3">CGMCC 1.10593</strain>
    </source>
</reference>
<keyword evidence="2" id="KW-0808">Transferase</keyword>
<dbReference type="GO" id="GO:0016779">
    <property type="term" value="F:nucleotidyltransferase activity"/>
    <property type="evidence" value="ECO:0007669"/>
    <property type="project" value="UniProtKB-KW"/>
</dbReference>
<feature type="region of interest" description="Disordered" evidence="1">
    <location>
        <begin position="54"/>
        <end position="82"/>
    </location>
</feature>
<protein>
    <submittedName>
        <fullName evidence="2">Bifunctional adenosylcobinamide kinase/adenosylcobinamide-phosphate guanylyltransferase</fullName>
    </submittedName>
</protein>
<proteinExistence type="predicted"/>
<dbReference type="RefSeq" id="WP_256397547.1">
    <property type="nucleotide sequence ID" value="NZ_JANHDJ010000008.1"/>
</dbReference>
<keyword evidence="3" id="KW-1185">Reference proteome</keyword>